<comment type="caution">
    <text evidence="3">The sequence shown here is derived from an EMBL/GenBank/DDBJ whole genome shotgun (WGS) entry which is preliminary data.</text>
</comment>
<name>A0ABT4VTN2_9HYPH</name>
<keyword evidence="4" id="KW-1185">Reference proteome</keyword>
<dbReference type="RefSeq" id="WP_271091915.1">
    <property type="nucleotide sequence ID" value="NZ_JAPJZH010000018.1"/>
</dbReference>
<keyword evidence="1" id="KW-0175">Coiled coil</keyword>
<evidence type="ECO:0000313" key="4">
    <source>
        <dbReference type="Proteomes" id="UP001148313"/>
    </source>
</evidence>
<sequence length="145" mass="16201">MNQFFRIKPFYPACLALLLAGAPAAAQENRFVIEPSGDGFVRLDSHTGEISVCSDVEGQIVCRMAADERRALEEEIDLLEERIAVLEQTLAERPGGPESRFPTDEEIDRTFGVMEKLMRRFLGVMEDIEKDNSGRIPGTDAPDRT</sequence>
<reference evidence="3" key="1">
    <citation type="submission" date="2022-11" db="EMBL/GenBank/DDBJ databases">
        <title>Hoeflea poritis sp. nov., isolated from scleractinian coral Porites lutea.</title>
        <authorList>
            <person name="Zhang G."/>
            <person name="Wei Q."/>
            <person name="Cai L."/>
        </authorList>
    </citation>
    <scope>NUCLEOTIDE SEQUENCE</scope>
    <source>
        <strain evidence="3">E7-10</strain>
    </source>
</reference>
<evidence type="ECO:0000313" key="3">
    <source>
        <dbReference type="EMBL" id="MDA4848071.1"/>
    </source>
</evidence>
<feature type="chain" id="PRO_5047294742" evidence="2">
    <location>
        <begin position="27"/>
        <end position="145"/>
    </location>
</feature>
<evidence type="ECO:0000256" key="1">
    <source>
        <dbReference type="SAM" id="Coils"/>
    </source>
</evidence>
<dbReference type="Proteomes" id="UP001148313">
    <property type="component" value="Unassembled WGS sequence"/>
</dbReference>
<feature type="signal peptide" evidence="2">
    <location>
        <begin position="1"/>
        <end position="26"/>
    </location>
</feature>
<organism evidence="3 4">
    <name type="scientific">Hoeflea poritis</name>
    <dbReference type="NCBI Taxonomy" id="2993659"/>
    <lineage>
        <taxon>Bacteria</taxon>
        <taxon>Pseudomonadati</taxon>
        <taxon>Pseudomonadota</taxon>
        <taxon>Alphaproteobacteria</taxon>
        <taxon>Hyphomicrobiales</taxon>
        <taxon>Rhizobiaceae</taxon>
        <taxon>Hoeflea</taxon>
    </lineage>
</organism>
<accession>A0ABT4VTN2</accession>
<gene>
    <name evidence="3" type="ORF">OOZ53_22125</name>
</gene>
<evidence type="ECO:0000256" key="2">
    <source>
        <dbReference type="SAM" id="SignalP"/>
    </source>
</evidence>
<keyword evidence="2" id="KW-0732">Signal</keyword>
<dbReference type="EMBL" id="JAPJZH010000018">
    <property type="protein sequence ID" value="MDA4848071.1"/>
    <property type="molecule type" value="Genomic_DNA"/>
</dbReference>
<protein>
    <submittedName>
        <fullName evidence="3">Uncharacterized protein</fullName>
    </submittedName>
</protein>
<proteinExistence type="predicted"/>
<feature type="coiled-coil region" evidence="1">
    <location>
        <begin position="62"/>
        <end position="89"/>
    </location>
</feature>